<dbReference type="AlphaFoldDB" id="A0A086YB19"/>
<dbReference type="Proteomes" id="UP000028826">
    <property type="component" value="Unassembled WGS sequence"/>
</dbReference>
<accession>A0A086YB19</accession>
<reference evidence="1 2" key="1">
    <citation type="submission" date="2014-03" db="EMBL/GenBank/DDBJ databases">
        <title>Genome of Haematobacter massiliensis CCUG 47968.</title>
        <authorList>
            <person name="Wang D."/>
            <person name="Wang G."/>
        </authorList>
    </citation>
    <scope>NUCLEOTIDE SEQUENCE [LARGE SCALE GENOMIC DNA]</scope>
    <source>
        <strain evidence="1 2">CCUG 47968</strain>
    </source>
</reference>
<proteinExistence type="predicted"/>
<keyword evidence="2" id="KW-1185">Reference proteome</keyword>
<dbReference type="Pfam" id="PF10658">
    <property type="entry name" value="DUF2484"/>
    <property type="match status" value="1"/>
</dbReference>
<evidence type="ECO:0000313" key="1">
    <source>
        <dbReference type="EMBL" id="KFI31469.1"/>
    </source>
</evidence>
<dbReference type="InterPro" id="IPR018919">
    <property type="entry name" value="DUF2484"/>
</dbReference>
<comment type="caution">
    <text evidence="1">The sequence shown here is derived from an EMBL/GenBank/DDBJ whole genome shotgun (WGS) entry which is preliminary data.</text>
</comment>
<dbReference type="RefSeq" id="WP_051910975.1">
    <property type="nucleotide sequence ID" value="NZ_CAMIFG010000001.1"/>
</dbReference>
<dbReference type="OrthoDB" id="7862849at2"/>
<dbReference type="STRING" id="195105.CN97_10745"/>
<evidence type="ECO:0000313" key="2">
    <source>
        <dbReference type="Proteomes" id="UP000028826"/>
    </source>
</evidence>
<gene>
    <name evidence="1" type="ORF">CN97_10745</name>
</gene>
<organism evidence="1 2">
    <name type="scientific">Haematobacter massiliensis</name>
    <dbReference type="NCBI Taxonomy" id="195105"/>
    <lineage>
        <taxon>Bacteria</taxon>
        <taxon>Pseudomonadati</taxon>
        <taxon>Pseudomonadota</taxon>
        <taxon>Alphaproteobacteria</taxon>
        <taxon>Rhodobacterales</taxon>
        <taxon>Paracoccaceae</taxon>
        <taxon>Haematobacter</taxon>
    </lineage>
</organism>
<name>A0A086YB19_9RHOB</name>
<protein>
    <submittedName>
        <fullName evidence="1">Uncharacterized protein</fullName>
    </submittedName>
</protein>
<dbReference type="EMBL" id="JGYG01000002">
    <property type="protein sequence ID" value="KFI31469.1"/>
    <property type="molecule type" value="Genomic_DNA"/>
</dbReference>
<sequence>MTFSLLLSLLWLLLAAVLARRGWRGRRWVVLVLLATGIPVLGLITHSCGPVLGLVALGIGMTVMAMTQRPPHRRLDG</sequence>